<dbReference type="Pfam" id="PF03389">
    <property type="entry name" value="MobA_MobL"/>
    <property type="match status" value="1"/>
</dbReference>
<evidence type="ECO:0000313" key="6">
    <source>
        <dbReference type="EMBL" id="PZO20397.1"/>
    </source>
</evidence>
<keyword evidence="3" id="KW-0175">Coiled coil</keyword>
<dbReference type="NCBIfam" id="NF041496">
    <property type="entry name" value="MobQ"/>
    <property type="match status" value="1"/>
</dbReference>
<proteinExistence type="inferred from homology"/>
<reference evidence="7" key="1">
    <citation type="submission" date="2018-04" db="EMBL/GenBank/DDBJ databases">
        <authorList>
            <person name="Cornet L."/>
        </authorList>
    </citation>
    <scope>NUCLEOTIDE SEQUENCE [LARGE SCALE GENOMIC DNA]</scope>
</reference>
<protein>
    <recommendedName>
        <fullName evidence="5">MobA/MobL protein domain-containing protein</fullName>
    </recommendedName>
</protein>
<dbReference type="Proteomes" id="UP000249354">
    <property type="component" value="Unassembled WGS sequence"/>
</dbReference>
<reference evidence="6 7" key="2">
    <citation type="submission" date="2018-06" db="EMBL/GenBank/DDBJ databases">
        <title>Metagenomic assembly of (sub)arctic Cyanobacteria and their associated microbiome from non-axenic cultures.</title>
        <authorList>
            <person name="Baurain D."/>
        </authorList>
    </citation>
    <scope>NUCLEOTIDE SEQUENCE [LARGE SCALE GENOMIC DNA]</scope>
    <source>
        <strain evidence="6">ULC129bin1</strain>
    </source>
</reference>
<feature type="region of interest" description="Disordered" evidence="4">
    <location>
        <begin position="344"/>
        <end position="385"/>
    </location>
</feature>
<dbReference type="AlphaFoldDB" id="A0A2W4UMD7"/>
<sequence length="385" mass="43784">MQVIGRSAGRSAIAAAAYRSGERVKDKRTGTVHDYTRKKDIYDSEILKPEEAPERLGDRVTLWNEVEQNEKRKDSQLCNEIMIALPAELSHRQKQELIREYVQDEFVSQGMIADIGYHDFNSHNPHAHIMLTMRPVNEEGFGRKARKWNKRDAIRAYRADWANYANQALEQAGYEARIDHRSLKEQGIEREPQIHLGAKVMEMEARGIQTRVGDESRRISAMNLDRERQAAEQEKLQVEIAAEQLSERSLLQPEVSAASNTESDLSQLHDLDSTDSLAHLQKPGWVDDLVAAITKHRKAKVLSESPVMDELSSTLAAISETTKKLSAKTADMQDSIDERLSCAEIDTAQKPVPVTEKKQEPVQRQEPSKQRQKKQAKKRDQGMEL</sequence>
<evidence type="ECO:0000256" key="3">
    <source>
        <dbReference type="SAM" id="Coils"/>
    </source>
</evidence>
<evidence type="ECO:0000256" key="2">
    <source>
        <dbReference type="ARBA" id="ARBA00022971"/>
    </source>
</evidence>
<comment type="caution">
    <text evidence="6">The sequence shown here is derived from an EMBL/GenBank/DDBJ whole genome shotgun (WGS) entry which is preliminary data.</text>
</comment>
<feature type="coiled-coil region" evidence="3">
    <location>
        <begin position="221"/>
        <end position="248"/>
    </location>
</feature>
<keyword evidence="2" id="KW-0184">Conjugation</keyword>
<evidence type="ECO:0000259" key="5">
    <source>
        <dbReference type="Pfam" id="PF03389"/>
    </source>
</evidence>
<gene>
    <name evidence="6" type="ORF">DCF25_06690</name>
</gene>
<dbReference type="Gene3D" id="3.30.930.30">
    <property type="match status" value="1"/>
</dbReference>
<dbReference type="InterPro" id="IPR005053">
    <property type="entry name" value="MobA_MobL"/>
</dbReference>
<dbReference type="EMBL" id="QBMC01000030">
    <property type="protein sequence ID" value="PZO20397.1"/>
    <property type="molecule type" value="Genomic_DNA"/>
</dbReference>
<comment type="similarity">
    <text evidence="1">Belongs to the MobA/MobL family.</text>
</comment>
<feature type="compositionally biased region" description="Basic and acidic residues" evidence="4">
    <location>
        <begin position="355"/>
        <end position="369"/>
    </location>
</feature>
<feature type="domain" description="MobA/MobL protein" evidence="5">
    <location>
        <begin position="10"/>
        <end position="206"/>
    </location>
</feature>
<organism evidence="6 7">
    <name type="scientific">Leptolyngbya foveolarum</name>
    <dbReference type="NCBI Taxonomy" id="47253"/>
    <lineage>
        <taxon>Bacteria</taxon>
        <taxon>Bacillati</taxon>
        <taxon>Cyanobacteriota</taxon>
        <taxon>Cyanophyceae</taxon>
        <taxon>Leptolyngbyales</taxon>
        <taxon>Leptolyngbyaceae</taxon>
        <taxon>Leptolyngbya group</taxon>
        <taxon>Leptolyngbya</taxon>
    </lineage>
</organism>
<accession>A0A2W4UMD7</accession>
<evidence type="ECO:0000256" key="4">
    <source>
        <dbReference type="SAM" id="MobiDB-lite"/>
    </source>
</evidence>
<name>A0A2W4UMD7_9CYAN</name>
<evidence type="ECO:0000313" key="7">
    <source>
        <dbReference type="Proteomes" id="UP000249354"/>
    </source>
</evidence>
<evidence type="ECO:0000256" key="1">
    <source>
        <dbReference type="ARBA" id="ARBA00010873"/>
    </source>
</evidence>